<dbReference type="InterPro" id="IPR029071">
    <property type="entry name" value="Ubiquitin-like_domsf"/>
</dbReference>
<evidence type="ECO:0000313" key="2">
    <source>
        <dbReference type="EMBL" id="KAF0691287.1"/>
    </source>
</evidence>
<dbReference type="Pfam" id="PF11976">
    <property type="entry name" value="Rad60-SLD"/>
    <property type="match status" value="3"/>
</dbReference>
<dbReference type="Gene3D" id="3.10.20.90">
    <property type="entry name" value="Phosphatidylinositol 3-kinase Catalytic Subunit, Chain A, domain 1"/>
    <property type="match status" value="3"/>
</dbReference>
<evidence type="ECO:0000259" key="1">
    <source>
        <dbReference type="Pfam" id="PF11976"/>
    </source>
</evidence>
<feature type="domain" description="Rad60/SUMO-like" evidence="1">
    <location>
        <begin position="248"/>
        <end position="317"/>
    </location>
</feature>
<keyword evidence="4" id="KW-1185">Reference proteome</keyword>
<dbReference type="EMBL" id="CAADRA010006187">
    <property type="protein sequence ID" value="VFT94219.1"/>
    <property type="molecule type" value="Genomic_DNA"/>
</dbReference>
<proteinExistence type="predicted"/>
<evidence type="ECO:0000313" key="4">
    <source>
        <dbReference type="Proteomes" id="UP000332933"/>
    </source>
</evidence>
<dbReference type="EMBL" id="VJMH01006166">
    <property type="protein sequence ID" value="KAF0691287.1"/>
    <property type="molecule type" value="Genomic_DNA"/>
</dbReference>
<dbReference type="Proteomes" id="UP000332933">
    <property type="component" value="Unassembled WGS sequence"/>
</dbReference>
<reference evidence="3 4" key="1">
    <citation type="submission" date="2019-03" db="EMBL/GenBank/DDBJ databases">
        <authorList>
            <person name="Gaulin E."/>
            <person name="Dumas B."/>
        </authorList>
    </citation>
    <scope>NUCLEOTIDE SEQUENCE [LARGE SCALE GENOMIC DNA]</scope>
    <source>
        <strain evidence="3">CBS 568.67</strain>
    </source>
</reference>
<reference evidence="2" key="2">
    <citation type="submission" date="2019-06" db="EMBL/GenBank/DDBJ databases">
        <title>Genomics analysis of Aphanomyces spp. identifies a new class of oomycete effector associated with host adaptation.</title>
        <authorList>
            <person name="Gaulin E."/>
        </authorList>
    </citation>
    <scope>NUCLEOTIDE SEQUENCE</scope>
    <source>
        <strain evidence="2">CBS 578.67</strain>
    </source>
</reference>
<evidence type="ECO:0000313" key="3">
    <source>
        <dbReference type="EMBL" id="VFT94219.1"/>
    </source>
</evidence>
<dbReference type="AlphaFoldDB" id="A0A485L8Q2"/>
<dbReference type="SUPFAM" id="SSF54236">
    <property type="entry name" value="Ubiquitin-like"/>
    <property type="match status" value="3"/>
</dbReference>
<dbReference type="CDD" id="cd01763">
    <property type="entry name" value="Ubl_SUMO_like"/>
    <property type="match status" value="3"/>
</dbReference>
<gene>
    <name evidence="3" type="primary">Aste57867_17465</name>
    <name evidence="2" type="ORF">As57867_017405</name>
    <name evidence="3" type="ORF">ASTE57867_17465</name>
</gene>
<protein>
    <submittedName>
        <fullName evidence="3">Aste57867_17465 protein</fullName>
    </submittedName>
</protein>
<organism evidence="3 4">
    <name type="scientific">Aphanomyces stellatus</name>
    <dbReference type="NCBI Taxonomy" id="120398"/>
    <lineage>
        <taxon>Eukaryota</taxon>
        <taxon>Sar</taxon>
        <taxon>Stramenopiles</taxon>
        <taxon>Oomycota</taxon>
        <taxon>Saprolegniomycetes</taxon>
        <taxon>Saprolegniales</taxon>
        <taxon>Verrucalvaceae</taxon>
        <taxon>Aphanomyces</taxon>
    </lineage>
</organism>
<accession>A0A485L8Q2</accession>
<feature type="domain" description="Rad60/SUMO-like" evidence="1">
    <location>
        <begin position="179"/>
        <end position="233"/>
    </location>
</feature>
<name>A0A485L8Q2_9STRA</name>
<dbReference type="InterPro" id="IPR022617">
    <property type="entry name" value="Rad60/SUMO-like_dom"/>
</dbReference>
<feature type="domain" description="Rad60/SUMO-like" evidence="1">
    <location>
        <begin position="348"/>
        <end position="403"/>
    </location>
</feature>
<dbReference type="PANTHER" id="PTHR10562">
    <property type="entry name" value="SMALL UBIQUITIN-RELATED MODIFIER"/>
    <property type="match status" value="1"/>
</dbReference>
<dbReference type="OrthoDB" id="442921at2759"/>
<sequence>MMAIVVSLLDSDSDDEVRVKEVTPIKRRKVEHRQGQAAGVPRAARQLVVEESKPIEKVISLSSSDDDASDIDDIEVQHQLEQDPVLRKAQELLRKVQSPSHAASNDYAAAPYATSLALATILIHRACRTIASNGSNVISLDSDDESKPPAPLSATPGLLTLHLHWTTEDGGRKKDTLTMRETDAFQGLLDQFCAKYRAPVDATRFVFDAAPLPPFENPKDMEVEDGDSIDVIVDWHRAKVAKAADNAIRIKIRRRGTKKKDVFTIAPELHIAKLLASFCSIHNLRPDEVVLKFLGEVMQLDRTVESYLLDDNDVVDAETSVAQELEPDDPNTVKVSVRLSPKETETHRIVLAAKVETLVAKLCAKLNVEASQIQLQIDGEAMHPQQPFTTYDLEGDELIDVTVLR</sequence>